<evidence type="ECO:0000313" key="12">
    <source>
        <dbReference type="Proteomes" id="UP000078046"/>
    </source>
</evidence>
<dbReference type="EC" id="2.4.2.12" evidence="6"/>
<keyword evidence="2" id="KW-0662">Pyridine nucleotide biosynthesis</keyword>
<name>A0A177AZE5_9BILA</name>
<keyword evidence="12" id="KW-1185">Reference proteome</keyword>
<keyword evidence="4" id="KW-0808">Transferase</keyword>
<dbReference type="InterPro" id="IPR041525">
    <property type="entry name" value="N/Namide_PRibTrfase"/>
</dbReference>
<evidence type="ECO:0000256" key="1">
    <source>
        <dbReference type="ARBA" id="ARBA00010897"/>
    </source>
</evidence>
<dbReference type="InterPro" id="IPR016471">
    <property type="entry name" value="Nicotinamide_PRibTrfase"/>
</dbReference>
<dbReference type="AlphaFoldDB" id="A0A177AZE5"/>
<dbReference type="PANTHER" id="PTHR43816:SF1">
    <property type="entry name" value="NICOTINAMIDE PHOSPHORIBOSYLTRANSFERASE"/>
    <property type="match status" value="1"/>
</dbReference>
<comment type="caution">
    <text evidence="11">The sequence shown here is derived from an EMBL/GenBank/DDBJ whole genome shotgun (WGS) entry which is preliminary data.</text>
</comment>
<keyword evidence="3" id="KW-0328">Glycosyltransferase</keyword>
<comment type="similarity">
    <text evidence="1">Belongs to the NAPRTase family.</text>
</comment>
<dbReference type="InterPro" id="IPR013785">
    <property type="entry name" value="Aldolase_TIM"/>
</dbReference>
<dbReference type="GO" id="GO:0047280">
    <property type="term" value="F:nicotinamide phosphoribosyltransferase activity"/>
    <property type="evidence" value="ECO:0007669"/>
    <property type="project" value="UniProtKB-EC"/>
</dbReference>
<dbReference type="PANTHER" id="PTHR43816">
    <property type="entry name" value="NICOTINAMIDE PHOSPHORIBOSYLTRANSFERASE"/>
    <property type="match status" value="1"/>
</dbReference>
<proteinExistence type="inferred from homology"/>
<feature type="domain" description="Nicotinamide phosphoribosyltransferase N-terminal" evidence="10">
    <location>
        <begin position="4"/>
        <end position="100"/>
    </location>
</feature>
<evidence type="ECO:0000256" key="4">
    <source>
        <dbReference type="ARBA" id="ARBA00022679"/>
    </source>
</evidence>
<evidence type="ECO:0000256" key="6">
    <source>
        <dbReference type="ARBA" id="ARBA00035024"/>
    </source>
</evidence>
<feature type="domain" description="Nicotinate/nicotinamide phosphoribosyltransferase" evidence="9">
    <location>
        <begin position="173"/>
        <end position="392"/>
    </location>
</feature>
<gene>
    <name evidence="11" type="ORF">A3Q56_05735</name>
</gene>
<dbReference type="UniPathway" id="UPA00253"/>
<sequence>MDDNILLFTDSYKITHHRQYPPGTKYVTSYFESRGGKYDELVFFGLQYIIKKWLIGSVVTMEKIKEAKEICKDHFGSDVFNEDGWKYIVEFHKGKLPIEIKAVDEGTIVPVKNVLFTVENTDPECFWLVNYFETLLVQCWYPITVATKSYHMKKTIHKYLTLTSNEGISDIDFRLHDFGCRGASSFESSSIGGCAHLINFQGTDTLPAISLAKKFYDCRIAGFSIPAAEHSTITSWGKNHEIEAYRNMCQVFPNLTVAIVSDSYDIFYSVENYWCKELKDLLDKRCEKGLRTVIRPDSGDAKNVLIGMLQILEKHFKITINELGYKVLPNHIRIIQGDGVNESSLNDILCYITGQGWSAENLYFGCGGGLLQKMNRDTLKFAYKCSSININGVECGDNINTTPPF</sequence>
<dbReference type="Pfam" id="PF18127">
    <property type="entry name" value="NAMPT_N"/>
    <property type="match status" value="1"/>
</dbReference>
<comment type="pathway">
    <text evidence="5">Cofactor biosynthesis; NAD(+) biosynthesis; nicotinamide D-ribonucleotide from 5-phospho-alpha-D-ribose 1-diphosphate and nicotinamide: step 1/1.</text>
</comment>
<dbReference type="Gene3D" id="3.20.20.70">
    <property type="entry name" value="Aldolase class I"/>
    <property type="match status" value="1"/>
</dbReference>
<evidence type="ECO:0000259" key="9">
    <source>
        <dbReference type="Pfam" id="PF04095"/>
    </source>
</evidence>
<protein>
    <recommendedName>
        <fullName evidence="7">Nicotinamide phosphoribosyltransferase</fullName>
        <ecNumber evidence="6">2.4.2.12</ecNumber>
    </recommendedName>
</protein>
<dbReference type="OrthoDB" id="193380at2759"/>
<dbReference type="NCBIfam" id="NF006629">
    <property type="entry name" value="PRK09198.1"/>
    <property type="match status" value="1"/>
</dbReference>
<evidence type="ECO:0000259" key="10">
    <source>
        <dbReference type="Pfam" id="PF18127"/>
    </source>
</evidence>
<evidence type="ECO:0000256" key="5">
    <source>
        <dbReference type="ARBA" id="ARBA00035007"/>
    </source>
</evidence>
<evidence type="ECO:0000313" key="11">
    <source>
        <dbReference type="EMBL" id="OAF66544.1"/>
    </source>
</evidence>
<dbReference type="SUPFAM" id="SSF51690">
    <property type="entry name" value="Nicotinate/Quinolinate PRTase C-terminal domain-like"/>
    <property type="match status" value="1"/>
</dbReference>
<dbReference type="GO" id="GO:0009435">
    <property type="term" value="P:NAD+ biosynthetic process"/>
    <property type="evidence" value="ECO:0007669"/>
    <property type="project" value="UniProtKB-UniPathway"/>
</dbReference>
<evidence type="ECO:0000256" key="7">
    <source>
        <dbReference type="ARBA" id="ARBA00035036"/>
    </source>
</evidence>
<dbReference type="EMBL" id="LWCA01000899">
    <property type="protein sequence ID" value="OAF66544.1"/>
    <property type="molecule type" value="Genomic_DNA"/>
</dbReference>
<dbReference type="CDD" id="cd01569">
    <property type="entry name" value="PBEF_like"/>
    <property type="match status" value="1"/>
</dbReference>
<dbReference type="Proteomes" id="UP000078046">
    <property type="component" value="Unassembled WGS sequence"/>
</dbReference>
<evidence type="ECO:0000256" key="8">
    <source>
        <dbReference type="ARBA" id="ARBA00047835"/>
    </source>
</evidence>
<evidence type="ECO:0000256" key="2">
    <source>
        <dbReference type="ARBA" id="ARBA00022642"/>
    </source>
</evidence>
<organism evidence="11 12">
    <name type="scientific">Intoshia linei</name>
    <dbReference type="NCBI Taxonomy" id="1819745"/>
    <lineage>
        <taxon>Eukaryota</taxon>
        <taxon>Metazoa</taxon>
        <taxon>Spiralia</taxon>
        <taxon>Lophotrochozoa</taxon>
        <taxon>Mesozoa</taxon>
        <taxon>Orthonectida</taxon>
        <taxon>Rhopaluridae</taxon>
        <taxon>Intoshia</taxon>
    </lineage>
</organism>
<dbReference type="InterPro" id="IPR041529">
    <property type="entry name" value="DUF5598"/>
</dbReference>
<comment type="catalytic activity">
    <reaction evidence="8">
        <text>beta-nicotinamide D-ribonucleotide + diphosphate = 5-phospho-alpha-D-ribose 1-diphosphate + nicotinamide + H(+)</text>
        <dbReference type="Rhea" id="RHEA:16149"/>
        <dbReference type="ChEBI" id="CHEBI:14649"/>
        <dbReference type="ChEBI" id="CHEBI:15378"/>
        <dbReference type="ChEBI" id="CHEBI:17154"/>
        <dbReference type="ChEBI" id="CHEBI:33019"/>
        <dbReference type="ChEBI" id="CHEBI:58017"/>
        <dbReference type="EC" id="2.4.2.12"/>
    </reaction>
    <physiologicalReaction direction="right-to-left" evidence="8">
        <dbReference type="Rhea" id="RHEA:16151"/>
    </physiologicalReaction>
</comment>
<dbReference type="Pfam" id="PF04095">
    <property type="entry name" value="NAPRTase"/>
    <property type="match status" value="1"/>
</dbReference>
<reference evidence="11 12" key="1">
    <citation type="submission" date="2016-04" db="EMBL/GenBank/DDBJ databases">
        <title>The genome of Intoshia linei affirms orthonectids as highly simplified spiralians.</title>
        <authorList>
            <person name="Mikhailov K.V."/>
            <person name="Slusarev G.S."/>
            <person name="Nikitin M.A."/>
            <person name="Logacheva M.D."/>
            <person name="Penin A."/>
            <person name="Aleoshin V."/>
            <person name="Panchin Y.V."/>
        </authorList>
    </citation>
    <scope>NUCLEOTIDE SEQUENCE [LARGE SCALE GENOMIC DNA]</scope>
    <source>
        <strain evidence="11">Intl2013</strain>
        <tissue evidence="11">Whole animal</tissue>
    </source>
</reference>
<dbReference type="InterPro" id="IPR036068">
    <property type="entry name" value="Nicotinate_pribotase-like_C"/>
</dbReference>
<accession>A0A177AZE5</accession>
<evidence type="ECO:0000256" key="3">
    <source>
        <dbReference type="ARBA" id="ARBA00022676"/>
    </source>
</evidence>